<dbReference type="Pfam" id="PF24750">
    <property type="entry name" value="b-prop_At3g26010-like"/>
    <property type="match status" value="1"/>
</dbReference>
<dbReference type="GeneID" id="105040660"/>
<reference evidence="3" key="1">
    <citation type="submission" date="2025-08" db="UniProtKB">
        <authorList>
            <consortium name="RefSeq"/>
        </authorList>
    </citation>
    <scope>IDENTIFICATION</scope>
</reference>
<sequence>MCCDCECQPLGLITMIGCCCHAYVRMCCLCMTILVELAIQLIEAPLHIIGWFTSKHTMKRPKRARLGEDVILLGILPRLPAKALSRFKCVSKSWHHSISSNPHFIHLQFQWACASPRLLFKVEGPRAVQIYGDQRSVGFPCLSNQFNTRLRTVVASCDGILGVLCFNRRPSDLYVANAVEDQQLELYVGNPVMKDWRRVPKLKHSSVYYPCSFGLVVDVKEFAASYKLVVPFSVPDVSPSLDIYNPVTEYRFEVLSSDTGSWEVSKERIILDGKVLLDRRTVTVMGALYWKFGADVLWFDPKEECSGLLPLPSGTDANEKGRIGEWDGKLSYTTIKDGKILLWIMNKLSWSVMHSVPIEFIVECNLGLFASLYPKMHLKKKIPWRILGRWLRVAKPIGYDGGGVFLFSIDCITFTFDLKTSRACYLGPHANWFAYRNTLISLAGP</sequence>
<dbReference type="InterPro" id="IPR036047">
    <property type="entry name" value="F-box-like_dom_sf"/>
</dbReference>
<dbReference type="Proteomes" id="UP000504607">
    <property type="component" value="Chromosome 3"/>
</dbReference>
<gene>
    <name evidence="3" type="primary">LOC105040660</name>
</gene>
<dbReference type="OrthoDB" id="692259at2759"/>
<evidence type="ECO:0000313" key="3">
    <source>
        <dbReference type="RefSeq" id="XP_029119082.1"/>
    </source>
</evidence>
<evidence type="ECO:0000313" key="2">
    <source>
        <dbReference type="Proteomes" id="UP000504607"/>
    </source>
</evidence>
<dbReference type="InterPro" id="IPR056592">
    <property type="entry name" value="Beta-prop_At3g26010-like"/>
</dbReference>
<dbReference type="SUPFAM" id="SSF81383">
    <property type="entry name" value="F-box domain"/>
    <property type="match status" value="1"/>
</dbReference>
<organism evidence="2 3">
    <name type="scientific">Elaeis guineensis var. tenera</name>
    <name type="common">Oil palm</name>
    <dbReference type="NCBI Taxonomy" id="51953"/>
    <lineage>
        <taxon>Eukaryota</taxon>
        <taxon>Viridiplantae</taxon>
        <taxon>Streptophyta</taxon>
        <taxon>Embryophyta</taxon>
        <taxon>Tracheophyta</taxon>
        <taxon>Spermatophyta</taxon>
        <taxon>Magnoliopsida</taxon>
        <taxon>Liliopsida</taxon>
        <taxon>Arecaceae</taxon>
        <taxon>Arecoideae</taxon>
        <taxon>Cocoseae</taxon>
        <taxon>Elaeidinae</taxon>
        <taxon>Elaeis</taxon>
    </lineage>
</organism>
<protein>
    <submittedName>
        <fullName evidence="3">Uncharacterized protein LOC105040660 isoform X1</fullName>
    </submittedName>
</protein>
<keyword evidence="2" id="KW-1185">Reference proteome</keyword>
<evidence type="ECO:0000259" key="1">
    <source>
        <dbReference type="Pfam" id="PF24750"/>
    </source>
</evidence>
<dbReference type="PANTHER" id="PTHR31672">
    <property type="entry name" value="BNACNNG10540D PROTEIN"/>
    <property type="match status" value="1"/>
</dbReference>
<name>A0A8N4I7P8_ELAGV</name>
<proteinExistence type="predicted"/>
<dbReference type="InterPro" id="IPR050796">
    <property type="entry name" value="SCF_F-box_component"/>
</dbReference>
<dbReference type="AlphaFoldDB" id="A0A8N4I7P8"/>
<feature type="domain" description="F-box protein At3g26010-like beta-propeller" evidence="1">
    <location>
        <begin position="177"/>
        <end position="361"/>
    </location>
</feature>
<accession>A0A8N4I7P8</accession>
<dbReference type="PANTHER" id="PTHR31672:SF13">
    <property type="entry name" value="F-BOX PROTEIN CPR30-LIKE"/>
    <property type="match status" value="1"/>
</dbReference>
<dbReference type="RefSeq" id="XP_029119082.1">
    <property type="nucleotide sequence ID" value="XM_029263249.1"/>
</dbReference>